<gene>
    <name evidence="3" type="ORF">DBRI00130_LOCUS9901</name>
</gene>
<reference evidence="3" key="1">
    <citation type="submission" date="2021-01" db="EMBL/GenBank/DDBJ databases">
        <authorList>
            <person name="Corre E."/>
            <person name="Pelletier E."/>
            <person name="Niang G."/>
            <person name="Scheremetjew M."/>
            <person name="Finn R."/>
            <person name="Kale V."/>
            <person name="Holt S."/>
            <person name="Cochrane G."/>
            <person name="Meng A."/>
            <person name="Brown T."/>
            <person name="Cohen L."/>
        </authorList>
    </citation>
    <scope>NUCLEOTIDE SEQUENCE</scope>
    <source>
        <strain evidence="3">GSO104</strain>
    </source>
</reference>
<keyword evidence="2" id="KW-0812">Transmembrane</keyword>
<feature type="transmembrane region" description="Helical" evidence="2">
    <location>
        <begin position="247"/>
        <end position="269"/>
    </location>
</feature>
<evidence type="ECO:0000256" key="1">
    <source>
        <dbReference type="SAM" id="MobiDB-lite"/>
    </source>
</evidence>
<dbReference type="AlphaFoldDB" id="A0A7S4UYY4"/>
<proteinExistence type="predicted"/>
<keyword evidence="2" id="KW-0472">Membrane</keyword>
<name>A0A7S4UYY4_9STRA</name>
<feature type="transmembrane region" description="Helical" evidence="2">
    <location>
        <begin position="289"/>
        <end position="309"/>
    </location>
</feature>
<protein>
    <submittedName>
        <fullName evidence="3">Uncharacterized protein</fullName>
    </submittedName>
</protein>
<keyword evidence="2" id="KW-1133">Transmembrane helix</keyword>
<feature type="transmembrane region" description="Helical" evidence="2">
    <location>
        <begin position="188"/>
        <end position="205"/>
    </location>
</feature>
<accession>A0A7S4UYY4</accession>
<feature type="transmembrane region" description="Helical" evidence="2">
    <location>
        <begin position="149"/>
        <end position="168"/>
    </location>
</feature>
<feature type="transmembrane region" description="Helical" evidence="2">
    <location>
        <begin position="20"/>
        <end position="40"/>
    </location>
</feature>
<dbReference type="EMBL" id="HBNS01012266">
    <property type="protein sequence ID" value="CAE4597702.1"/>
    <property type="molecule type" value="Transcribed_RNA"/>
</dbReference>
<feature type="transmembrane region" description="Helical" evidence="2">
    <location>
        <begin position="340"/>
        <end position="368"/>
    </location>
</feature>
<evidence type="ECO:0000313" key="3">
    <source>
        <dbReference type="EMBL" id="CAE4597702.1"/>
    </source>
</evidence>
<feature type="transmembrane region" description="Helical" evidence="2">
    <location>
        <begin position="61"/>
        <end position="87"/>
    </location>
</feature>
<feature type="transmembrane region" description="Helical" evidence="2">
    <location>
        <begin position="107"/>
        <end position="129"/>
    </location>
</feature>
<organism evidence="3">
    <name type="scientific">Ditylum brightwellii</name>
    <dbReference type="NCBI Taxonomy" id="49249"/>
    <lineage>
        <taxon>Eukaryota</taxon>
        <taxon>Sar</taxon>
        <taxon>Stramenopiles</taxon>
        <taxon>Ochrophyta</taxon>
        <taxon>Bacillariophyta</taxon>
        <taxon>Mediophyceae</taxon>
        <taxon>Lithodesmiophycidae</taxon>
        <taxon>Lithodesmiales</taxon>
        <taxon>Lithodesmiaceae</taxon>
        <taxon>Ditylum</taxon>
    </lineage>
</organism>
<evidence type="ECO:0000256" key="2">
    <source>
        <dbReference type="SAM" id="Phobius"/>
    </source>
</evidence>
<feature type="region of interest" description="Disordered" evidence="1">
    <location>
        <begin position="399"/>
        <end position="429"/>
    </location>
</feature>
<sequence length="429" mass="50086">MQADPEFVPNFDAISFLRNAVYFPLYFFAIYAFALVFGSLQSRIPSQNQNIILNVTLNTWLWALMFTLLPLLIIISKMLHYIAGIFINDEILRRTLDDSLENDLGEAIIQEYVAYYIFAVTTALLVLIWNHVYHRTKRNTDEASASKTADAWTLALAVFVVELFYFIADWIGFYNIGQFRTRVQLIELSRVGSLLALFYFFVLVLKKYRKIQEQYEEDREEIYNIPLTPDNIFQDLSLDPFKYYQRILVFVSQYILFTIYYSAFLDIVYNIKTQGIDTFEISRGNSWQGWIYYATATLIMMIYVTNNGFSKSFKDSTSFWGTVMAFHWDPKNESPYSNRLLITALLFFDTTVNIQMTIVIVVIVPFILSFGEEPVNFVLNLVAVLYIVELDDFPPAQHKPDPVYLHDGTSEPDDRTQEDEDVFNEHPER</sequence>